<dbReference type="EMBL" id="DQAY01000047">
    <property type="protein sequence ID" value="HCO22920.1"/>
    <property type="molecule type" value="Genomic_DNA"/>
</dbReference>
<dbReference type="Proteomes" id="UP000263642">
    <property type="component" value="Unassembled WGS sequence"/>
</dbReference>
<name>A0A3D3R5M0_9PLAN</name>
<reference evidence="1 2" key="1">
    <citation type="journal article" date="2018" name="Nat. Biotechnol.">
        <title>A standardized bacterial taxonomy based on genome phylogeny substantially revises the tree of life.</title>
        <authorList>
            <person name="Parks D.H."/>
            <person name="Chuvochina M."/>
            <person name="Waite D.W."/>
            <person name="Rinke C."/>
            <person name="Skarshewski A."/>
            <person name="Chaumeil P.A."/>
            <person name="Hugenholtz P."/>
        </authorList>
    </citation>
    <scope>NUCLEOTIDE SEQUENCE [LARGE SCALE GENOMIC DNA]</scope>
    <source>
        <strain evidence="1">UBA9375</strain>
    </source>
</reference>
<evidence type="ECO:0000313" key="2">
    <source>
        <dbReference type="Proteomes" id="UP000263642"/>
    </source>
</evidence>
<comment type="caution">
    <text evidence="1">The sequence shown here is derived from an EMBL/GenBank/DDBJ whole genome shotgun (WGS) entry which is preliminary data.</text>
</comment>
<dbReference type="AlphaFoldDB" id="A0A3D3R5M0"/>
<organism evidence="1 2">
    <name type="scientific">Gimesia maris</name>
    <dbReference type="NCBI Taxonomy" id="122"/>
    <lineage>
        <taxon>Bacteria</taxon>
        <taxon>Pseudomonadati</taxon>
        <taxon>Planctomycetota</taxon>
        <taxon>Planctomycetia</taxon>
        <taxon>Planctomycetales</taxon>
        <taxon>Planctomycetaceae</taxon>
        <taxon>Gimesia</taxon>
    </lineage>
</organism>
<protein>
    <submittedName>
        <fullName evidence="1">Uncharacterized protein</fullName>
    </submittedName>
</protein>
<accession>A0A3D3R5M0</accession>
<proteinExistence type="predicted"/>
<sequence>MILVLKLLLELIIRKQCFPLQKGFRAVVGLERNAVENRGKQQMHLHDKDGLQLPPLTCSLIRFTVRTDLNSRQDEFVTDFAELH</sequence>
<gene>
    <name evidence="1" type="ORF">DIT97_07635</name>
</gene>
<evidence type="ECO:0000313" key="1">
    <source>
        <dbReference type="EMBL" id="HCO22920.1"/>
    </source>
</evidence>